<dbReference type="AlphaFoldDB" id="A0A6J6Q621"/>
<dbReference type="InterPro" id="IPR052189">
    <property type="entry name" value="L-asp_N-monooxygenase_NS-form"/>
</dbReference>
<dbReference type="Gene3D" id="3.50.50.60">
    <property type="entry name" value="FAD/NAD(P)-binding domain"/>
    <property type="match status" value="1"/>
</dbReference>
<evidence type="ECO:0000259" key="1">
    <source>
        <dbReference type="Pfam" id="PF13454"/>
    </source>
</evidence>
<organism evidence="2">
    <name type="scientific">freshwater metagenome</name>
    <dbReference type="NCBI Taxonomy" id="449393"/>
    <lineage>
        <taxon>unclassified sequences</taxon>
        <taxon>metagenomes</taxon>
        <taxon>ecological metagenomes</taxon>
    </lineage>
</organism>
<dbReference type="InterPro" id="IPR038732">
    <property type="entry name" value="HpyO/CreE_NAD-binding"/>
</dbReference>
<dbReference type="EMBL" id="CAEZXR010000129">
    <property type="protein sequence ID" value="CAB4706517.1"/>
    <property type="molecule type" value="Genomic_DNA"/>
</dbReference>
<name>A0A6J6Q621_9ZZZZ</name>
<dbReference type="Pfam" id="PF13454">
    <property type="entry name" value="NAD_binding_9"/>
    <property type="match status" value="1"/>
</dbReference>
<reference evidence="2" key="1">
    <citation type="submission" date="2020-05" db="EMBL/GenBank/DDBJ databases">
        <authorList>
            <person name="Chiriac C."/>
            <person name="Salcher M."/>
            <person name="Ghai R."/>
            <person name="Kavagutti S V."/>
        </authorList>
    </citation>
    <scope>NUCLEOTIDE SEQUENCE</scope>
</reference>
<protein>
    <submittedName>
        <fullName evidence="2">Unannotated protein</fullName>
    </submittedName>
</protein>
<dbReference type="PANTHER" id="PTHR40254">
    <property type="entry name" value="BLR0577 PROTEIN"/>
    <property type="match status" value="1"/>
</dbReference>
<gene>
    <name evidence="2" type="ORF">UFOPK2579_01212</name>
</gene>
<dbReference type="SUPFAM" id="SSF51905">
    <property type="entry name" value="FAD/NAD(P)-binding domain"/>
    <property type="match status" value="2"/>
</dbReference>
<evidence type="ECO:0000313" key="2">
    <source>
        <dbReference type="EMBL" id="CAB4706517.1"/>
    </source>
</evidence>
<proteinExistence type="predicted"/>
<accession>A0A6J6Q621</accession>
<dbReference type="InterPro" id="IPR036188">
    <property type="entry name" value="FAD/NAD-bd_sf"/>
</dbReference>
<sequence length="460" mass="48703">MTHQATTRPSSEPIDLATRTIAVVGGGASGVLTTWHLLASSPDPALRVLLFEGSGQPGRGVAYSTTDPRHLLNVRARDMSACPDEPSHFVAWAERAGRPVEPTGFQPRMVFGEYLTDLLAEVSGPRLEVVGHRVSDVVRRPGGFSVRSGAGEHAVESVVLAHGNAAPRSLAVDGVDLPEASWHVANPWDAAALAGLPDDASVVLVGSGLTAVDVAISLLEDAPRRRVVMLSRQGELPRPHRVDTFTAWVTAIPTGALRADDLADLVRAQVEAAARHDVDWRAVVDGLRGVTQSIWRRLDLEERRRFLAVHARQWEVHRHRMAPEVADRIAAYRSQGRLTLAGGGLTSVVAAGGRCRVALPGGDVVADALVNCTGPMTDVTRTCDPLLRALVERGTVAPDPLALGLSSTSGGLLLDRDGAVVPGLYAVGPPRKGALYESTAVPEIRVQAAELAAHLLATTS</sequence>
<dbReference type="PANTHER" id="PTHR40254:SF1">
    <property type="entry name" value="BLR0577 PROTEIN"/>
    <property type="match status" value="1"/>
</dbReference>
<feature type="domain" description="FAD-dependent urate hydroxylase HpyO/Asp monooxygenase CreE-like FAD/NAD(P)-binding" evidence="1">
    <location>
        <begin position="22"/>
        <end position="164"/>
    </location>
</feature>